<accession>K2FX63</accession>
<name>K2FX63_9BACT</name>
<dbReference type="AlphaFoldDB" id="K2FX63"/>
<reference evidence="2" key="1">
    <citation type="journal article" date="2012" name="Science">
        <title>Fermentation, hydrogen, and sulfur metabolism in multiple uncultivated bacterial phyla.</title>
        <authorList>
            <person name="Wrighton K.C."/>
            <person name="Thomas B.C."/>
            <person name="Sharon I."/>
            <person name="Miller C.S."/>
            <person name="Castelle C.J."/>
            <person name="VerBerkmoes N.C."/>
            <person name="Wilkins M.J."/>
            <person name="Hettich R.L."/>
            <person name="Lipton M.S."/>
            <person name="Williams K.H."/>
            <person name="Long P.E."/>
            <person name="Banfield J.F."/>
        </authorList>
    </citation>
    <scope>NUCLEOTIDE SEQUENCE [LARGE SCALE GENOMIC DNA]</scope>
</reference>
<comment type="caution">
    <text evidence="2">The sequence shown here is derived from an EMBL/GenBank/DDBJ whole genome shotgun (WGS) entry which is preliminary data.</text>
</comment>
<dbReference type="EMBL" id="AMFJ01000469">
    <property type="protein sequence ID" value="EKE27538.1"/>
    <property type="molecule type" value="Genomic_DNA"/>
</dbReference>
<feature type="chain" id="PRO_5017414109" description="Integron gene cassette protein" evidence="1">
    <location>
        <begin position="22"/>
        <end position="113"/>
    </location>
</feature>
<evidence type="ECO:0000256" key="1">
    <source>
        <dbReference type="SAM" id="SignalP"/>
    </source>
</evidence>
<keyword evidence="1" id="KW-0732">Signal</keyword>
<proteinExistence type="predicted"/>
<feature type="signal peptide" evidence="1">
    <location>
        <begin position="1"/>
        <end position="21"/>
    </location>
</feature>
<gene>
    <name evidence="2" type="ORF">ACD_3C00195G0002</name>
</gene>
<sequence length="113" mass="12563">MGNLILSAILVSLLFTFNAHADSSEEAAAVISKNPELMNKFREIKAAGDRSIWYLLLDDGNFIPVNSYEAGKKPSNFNVYVRFLGGGHIMILYPKQSSDREGNLETLITELQI</sequence>
<organism evidence="2">
    <name type="scientific">uncultured bacterium</name>
    <name type="common">gcode 4</name>
    <dbReference type="NCBI Taxonomy" id="1234023"/>
    <lineage>
        <taxon>Bacteria</taxon>
        <taxon>environmental samples</taxon>
    </lineage>
</organism>
<evidence type="ECO:0008006" key="3">
    <source>
        <dbReference type="Google" id="ProtNLM"/>
    </source>
</evidence>
<evidence type="ECO:0000313" key="2">
    <source>
        <dbReference type="EMBL" id="EKE27538.1"/>
    </source>
</evidence>
<protein>
    <recommendedName>
        <fullName evidence="3">Integron gene cassette protein</fullName>
    </recommendedName>
</protein>